<evidence type="ECO:0008006" key="5">
    <source>
        <dbReference type="Google" id="ProtNLM"/>
    </source>
</evidence>
<dbReference type="HOGENOM" id="CLU_056788_0_3_7"/>
<organism evidence="3 4">
    <name type="scientific">Entotheonella factor</name>
    <dbReference type="NCBI Taxonomy" id="1429438"/>
    <lineage>
        <taxon>Bacteria</taxon>
        <taxon>Pseudomonadati</taxon>
        <taxon>Nitrospinota/Tectimicrobiota group</taxon>
        <taxon>Candidatus Tectimicrobiota</taxon>
        <taxon>Candidatus Entotheonellia</taxon>
        <taxon>Candidatus Entotheonellales</taxon>
        <taxon>Candidatus Entotheonellaceae</taxon>
        <taxon>Candidatus Entotheonella</taxon>
    </lineage>
</organism>
<accession>W4L2B1</accession>
<dbReference type="Pfam" id="PF13592">
    <property type="entry name" value="HTH_33"/>
    <property type="match status" value="1"/>
</dbReference>
<reference evidence="3 4" key="1">
    <citation type="journal article" date="2014" name="Nature">
        <title>An environmental bacterial taxon with a large and distinct metabolic repertoire.</title>
        <authorList>
            <person name="Wilson M.C."/>
            <person name="Mori T."/>
            <person name="Ruckert C."/>
            <person name="Uria A.R."/>
            <person name="Helf M.J."/>
            <person name="Takada K."/>
            <person name="Gernert C."/>
            <person name="Steffens U.A."/>
            <person name="Heycke N."/>
            <person name="Schmitt S."/>
            <person name="Rinke C."/>
            <person name="Helfrich E.J."/>
            <person name="Brachmann A.O."/>
            <person name="Gurgui C."/>
            <person name="Wakimoto T."/>
            <person name="Kracht M."/>
            <person name="Crusemann M."/>
            <person name="Hentschel U."/>
            <person name="Abe I."/>
            <person name="Matsunaga S."/>
            <person name="Kalinowski J."/>
            <person name="Takeyama H."/>
            <person name="Piel J."/>
        </authorList>
    </citation>
    <scope>NUCLEOTIDE SEQUENCE [LARGE SCALE GENOMIC DNA]</scope>
    <source>
        <strain evidence="4">TSY1</strain>
    </source>
</reference>
<feature type="domain" description="Winged helix-turn helix" evidence="2">
    <location>
        <begin position="15"/>
        <end position="68"/>
    </location>
</feature>
<dbReference type="InterPro" id="IPR025959">
    <property type="entry name" value="Winged_HTH_dom"/>
</dbReference>
<evidence type="ECO:0000313" key="3">
    <source>
        <dbReference type="EMBL" id="ETW92177.1"/>
    </source>
</evidence>
<dbReference type="Gene3D" id="3.30.420.10">
    <property type="entry name" value="Ribonuclease H-like superfamily/Ribonuclease H"/>
    <property type="match status" value="1"/>
</dbReference>
<evidence type="ECO:0000259" key="1">
    <source>
        <dbReference type="Pfam" id="PF13358"/>
    </source>
</evidence>
<sequence>MLRQSPRQVGYHMSLWTTKLLKHFLYTRCGVEYSRERVRQVLHDLGFRQRRLRHRHLRADPEEQAAFVIDLAILLQDWPEDWALLFVDEATVRRHPTLTARWCLVDDVPEVPTGDDHGKVQVYGAVSPLTGRTHYRIRPTLSQGHFAGFLTQLGRYYRDKQVLIIHDRASHHRGRAVDQAMKEANGRLMLMPQPRYSPEFNPQERIWKELRRAVTHDHWFETQQEEIQAIRNFFCYLAGRKAEIRQLCTVKTPESLVGLL</sequence>
<feature type="non-terminal residue" evidence="3">
    <location>
        <position position="260"/>
    </location>
</feature>
<dbReference type="GO" id="GO:0003676">
    <property type="term" value="F:nucleic acid binding"/>
    <property type="evidence" value="ECO:0007669"/>
    <property type="project" value="InterPro"/>
</dbReference>
<keyword evidence="4" id="KW-1185">Reference proteome</keyword>
<dbReference type="EMBL" id="AZHW01001613">
    <property type="protein sequence ID" value="ETW92177.1"/>
    <property type="molecule type" value="Genomic_DNA"/>
</dbReference>
<comment type="caution">
    <text evidence="3">The sequence shown here is derived from an EMBL/GenBank/DDBJ whole genome shotgun (WGS) entry which is preliminary data.</text>
</comment>
<dbReference type="AlphaFoldDB" id="W4L2B1"/>
<dbReference type="InterPro" id="IPR036397">
    <property type="entry name" value="RNaseH_sf"/>
</dbReference>
<evidence type="ECO:0000313" key="4">
    <source>
        <dbReference type="Proteomes" id="UP000019141"/>
    </source>
</evidence>
<name>W4L2B1_ENTF1</name>
<feature type="domain" description="Tc1-like transposase DDE" evidence="1">
    <location>
        <begin position="84"/>
        <end position="224"/>
    </location>
</feature>
<dbReference type="InterPro" id="IPR047655">
    <property type="entry name" value="Transpos_IS630-like"/>
</dbReference>
<dbReference type="Pfam" id="PF13358">
    <property type="entry name" value="DDE_3"/>
    <property type="match status" value="1"/>
</dbReference>
<dbReference type="NCBIfam" id="NF033545">
    <property type="entry name" value="transpos_IS630"/>
    <property type="match status" value="1"/>
</dbReference>
<dbReference type="Proteomes" id="UP000019141">
    <property type="component" value="Unassembled WGS sequence"/>
</dbReference>
<protein>
    <recommendedName>
        <fullName evidence="5">Tc1-like transposase DDE domain-containing protein</fullName>
    </recommendedName>
</protein>
<gene>
    <name evidence="3" type="ORF">ETSY1_44805</name>
</gene>
<evidence type="ECO:0000259" key="2">
    <source>
        <dbReference type="Pfam" id="PF13592"/>
    </source>
</evidence>
<proteinExistence type="predicted"/>
<dbReference type="InterPro" id="IPR038717">
    <property type="entry name" value="Tc1-like_DDE_dom"/>
</dbReference>